<keyword evidence="5" id="KW-1185">Reference proteome</keyword>
<dbReference type="Gene3D" id="3.30.160.60">
    <property type="entry name" value="Classic Zinc Finger"/>
    <property type="match status" value="1"/>
</dbReference>
<evidence type="ECO:0000256" key="2">
    <source>
        <dbReference type="SAM" id="MobiDB-lite"/>
    </source>
</evidence>
<dbReference type="InterPro" id="IPR013087">
    <property type="entry name" value="Znf_C2H2_type"/>
</dbReference>
<feature type="domain" description="C2H2-type" evidence="3">
    <location>
        <begin position="81"/>
        <end position="108"/>
    </location>
</feature>
<evidence type="ECO:0000259" key="3">
    <source>
        <dbReference type="PROSITE" id="PS50157"/>
    </source>
</evidence>
<evidence type="ECO:0000313" key="5">
    <source>
        <dbReference type="Proteomes" id="UP001642540"/>
    </source>
</evidence>
<reference evidence="4 5" key="1">
    <citation type="submission" date="2024-08" db="EMBL/GenBank/DDBJ databases">
        <authorList>
            <person name="Cucini C."/>
            <person name="Frati F."/>
        </authorList>
    </citation>
    <scope>NUCLEOTIDE SEQUENCE [LARGE SCALE GENOMIC DNA]</scope>
</reference>
<keyword evidence="1" id="KW-0479">Metal-binding</keyword>
<accession>A0ABP1PMW3</accession>
<dbReference type="SMART" id="SM00355">
    <property type="entry name" value="ZnF_C2H2"/>
    <property type="match status" value="2"/>
</dbReference>
<evidence type="ECO:0000313" key="4">
    <source>
        <dbReference type="EMBL" id="CAL8071599.1"/>
    </source>
</evidence>
<name>A0ABP1PMW3_9HEXA</name>
<comment type="caution">
    <text evidence="4">The sequence shown here is derived from an EMBL/GenBank/DDBJ whole genome shotgun (WGS) entry which is preliminary data.</text>
</comment>
<keyword evidence="1" id="KW-0863">Zinc-finger</keyword>
<keyword evidence="1" id="KW-0862">Zinc</keyword>
<evidence type="ECO:0000256" key="1">
    <source>
        <dbReference type="PROSITE-ProRule" id="PRU00042"/>
    </source>
</evidence>
<dbReference type="PROSITE" id="PS00028">
    <property type="entry name" value="ZINC_FINGER_C2H2_1"/>
    <property type="match status" value="2"/>
</dbReference>
<proteinExistence type="predicted"/>
<gene>
    <name evidence="4" type="ORF">ODALV1_LOCUS1793</name>
</gene>
<dbReference type="SUPFAM" id="SSF57667">
    <property type="entry name" value="beta-beta-alpha zinc fingers"/>
    <property type="match status" value="1"/>
</dbReference>
<dbReference type="Proteomes" id="UP001642540">
    <property type="component" value="Unassembled WGS sequence"/>
</dbReference>
<feature type="domain" description="C2H2-type" evidence="3">
    <location>
        <begin position="109"/>
        <end position="137"/>
    </location>
</feature>
<organism evidence="4 5">
    <name type="scientific">Orchesella dallaii</name>
    <dbReference type="NCBI Taxonomy" id="48710"/>
    <lineage>
        <taxon>Eukaryota</taxon>
        <taxon>Metazoa</taxon>
        <taxon>Ecdysozoa</taxon>
        <taxon>Arthropoda</taxon>
        <taxon>Hexapoda</taxon>
        <taxon>Collembola</taxon>
        <taxon>Entomobryomorpha</taxon>
        <taxon>Entomobryoidea</taxon>
        <taxon>Orchesellidae</taxon>
        <taxon>Orchesellinae</taxon>
        <taxon>Orchesella</taxon>
    </lineage>
</organism>
<dbReference type="EMBL" id="CAXLJM020000006">
    <property type="protein sequence ID" value="CAL8071599.1"/>
    <property type="molecule type" value="Genomic_DNA"/>
</dbReference>
<feature type="region of interest" description="Disordered" evidence="2">
    <location>
        <begin position="1"/>
        <end position="39"/>
    </location>
</feature>
<sequence length="266" mass="30503">MGPSGVRTRLSMAKEKERTKSPKRKLLKDNTTLNSSSDSKEVLLETSMVEVAPARKTDDGVVKVPPKRVGTKKKKGRLNLNKCPHCGLVLSSHSKLRIHLDTHADGRPFSCRFCFWRFKREVALFRHLKCTHFKSEEVAFKLAYGVLENTQYNMRDRNKLPPPPVRVPSPVPKRRKLVIMPRQEPLVVKREVIVIVGDMKFCTPGLMLEPPKRTIQGCATWNEWFWEDYHKALDDLIHFAPLTKTEPEYELSLVEMANLCLGEDGD</sequence>
<dbReference type="InterPro" id="IPR036236">
    <property type="entry name" value="Znf_C2H2_sf"/>
</dbReference>
<dbReference type="PROSITE" id="PS50157">
    <property type="entry name" value="ZINC_FINGER_C2H2_2"/>
    <property type="match status" value="2"/>
</dbReference>
<protein>
    <recommendedName>
        <fullName evidence="3">C2H2-type domain-containing protein</fullName>
    </recommendedName>
</protein>